<dbReference type="SUPFAM" id="SSF52047">
    <property type="entry name" value="RNI-like"/>
    <property type="match status" value="1"/>
</dbReference>
<dbReference type="InterPro" id="IPR055312">
    <property type="entry name" value="FBL15-like"/>
</dbReference>
<dbReference type="Pfam" id="PF24758">
    <property type="entry name" value="LRR_At5g56370"/>
    <property type="match status" value="1"/>
</dbReference>
<evidence type="ECO:0000259" key="1">
    <source>
        <dbReference type="Pfam" id="PF24758"/>
    </source>
</evidence>
<dbReference type="EMBL" id="KD258383">
    <property type="protein sequence ID" value="EMS47597.1"/>
    <property type="molecule type" value="Genomic_DNA"/>
</dbReference>
<dbReference type="eggNOG" id="ENOG502QWF7">
    <property type="taxonomic scope" value="Eukaryota"/>
</dbReference>
<dbReference type="Gene3D" id="3.80.10.10">
    <property type="entry name" value="Ribonuclease Inhibitor"/>
    <property type="match status" value="1"/>
</dbReference>
<dbReference type="InterPro" id="IPR055411">
    <property type="entry name" value="LRR_FXL15/At3g58940/PEG3-like"/>
</dbReference>
<dbReference type="InterPro" id="IPR032675">
    <property type="entry name" value="LRR_dom_sf"/>
</dbReference>
<dbReference type="PANTHER" id="PTHR34709">
    <property type="entry name" value="OS10G0396666 PROTEIN"/>
    <property type="match status" value="1"/>
</dbReference>
<organism evidence="2">
    <name type="scientific">Triticum urartu</name>
    <name type="common">Red wild einkorn</name>
    <name type="synonym">Crithodium urartu</name>
    <dbReference type="NCBI Taxonomy" id="4572"/>
    <lineage>
        <taxon>Eukaryota</taxon>
        <taxon>Viridiplantae</taxon>
        <taxon>Streptophyta</taxon>
        <taxon>Embryophyta</taxon>
        <taxon>Tracheophyta</taxon>
        <taxon>Spermatophyta</taxon>
        <taxon>Magnoliopsida</taxon>
        <taxon>Liliopsida</taxon>
        <taxon>Poales</taxon>
        <taxon>Poaceae</taxon>
        <taxon>BOP clade</taxon>
        <taxon>Pooideae</taxon>
        <taxon>Triticodae</taxon>
        <taxon>Triticeae</taxon>
        <taxon>Triticinae</taxon>
        <taxon>Triticum</taxon>
    </lineage>
</organism>
<proteinExistence type="predicted"/>
<sequence length="344" mass="38651">MPASGVFVRLTDLSLVYVQLNRVNRLGDAISSPRCPALRKLTVSHARGLPTFIIHSESLLQLKLSNLHTLKKLTVVAPALEELTLSSCLASVMDPSQLVVNISAPELLVLKWKDTYDPSFFELGEMAHLQCLDIGTLVVYGSGKFVYSPDSRILLQCCEAIHKLNLKVVHLSRMVYNQHLSEDMTRLPEVTFLNLVVTALSHSFGACLFNILRMCTSVIKLAIDMSCNYEVCYASCPTPGEECPSDCFCDHPPNWKFKDLILDRLQEVDIINSGGTGHEVAFLERLFSWATALEQITVTFDETITESMAMKEFRQKLLSFSRPEICMRFFVYRGSEKVLYVPEG</sequence>
<reference evidence="2" key="1">
    <citation type="journal article" date="2013" name="Nature">
        <title>Draft genome of the wheat A-genome progenitor Triticum urartu.</title>
        <authorList>
            <person name="Ling H.Q."/>
            <person name="Zhao S."/>
            <person name="Liu D."/>
            <person name="Wang J."/>
            <person name="Sun H."/>
            <person name="Zhang C."/>
            <person name="Fan H."/>
            <person name="Li D."/>
            <person name="Dong L."/>
            <person name="Tao Y."/>
            <person name="Gao C."/>
            <person name="Wu H."/>
            <person name="Li Y."/>
            <person name="Cui Y."/>
            <person name="Guo X."/>
            <person name="Zheng S."/>
            <person name="Wang B."/>
            <person name="Yu K."/>
            <person name="Liang Q."/>
            <person name="Yang W."/>
            <person name="Lou X."/>
            <person name="Chen J."/>
            <person name="Feng M."/>
            <person name="Jian J."/>
            <person name="Zhang X."/>
            <person name="Luo G."/>
            <person name="Jiang Y."/>
            <person name="Liu J."/>
            <person name="Wang Z."/>
            <person name="Sha Y."/>
            <person name="Zhang B."/>
            <person name="Wu H."/>
            <person name="Tang D."/>
            <person name="Shen Q."/>
            <person name="Xue P."/>
            <person name="Zou S."/>
            <person name="Wang X."/>
            <person name="Liu X."/>
            <person name="Wang F."/>
            <person name="Yang Y."/>
            <person name="An X."/>
            <person name="Dong Z."/>
            <person name="Zhang K."/>
            <person name="Zhang X."/>
            <person name="Luo M.C."/>
            <person name="Dvorak J."/>
            <person name="Tong Y."/>
            <person name="Wang J."/>
            <person name="Yang H."/>
            <person name="Li Z."/>
            <person name="Wang D."/>
            <person name="Zhang A."/>
            <person name="Wang J."/>
        </authorList>
    </citation>
    <scope>NUCLEOTIDE SEQUENCE</scope>
</reference>
<dbReference type="PANTHER" id="PTHR34709:SF66">
    <property type="entry name" value="F-BOX DOMAIN-CONTAINING PROTEIN"/>
    <property type="match status" value="1"/>
</dbReference>
<feature type="domain" description="F-box/LRR-repeat protein 15/At3g58940/PEG3-like LRR" evidence="1">
    <location>
        <begin position="2"/>
        <end position="111"/>
    </location>
</feature>
<evidence type="ECO:0000313" key="2">
    <source>
        <dbReference type="EMBL" id="EMS47597.1"/>
    </source>
</evidence>
<gene>
    <name evidence="2" type="ORF">TRIUR3_26490</name>
</gene>
<dbReference type="AlphaFoldDB" id="M7YK29"/>
<accession>M7YK29</accession>
<protein>
    <recommendedName>
        <fullName evidence="1">F-box/LRR-repeat protein 15/At3g58940/PEG3-like LRR domain-containing protein</fullName>
    </recommendedName>
</protein>
<dbReference type="STRING" id="4572.M7YK29"/>
<name>M7YK29_TRIUA</name>
<dbReference type="OMA" id="HNTTSCG"/>